<dbReference type="PANTHER" id="PTHR42757">
    <property type="entry name" value="IGLON FAMILY OF IMMUNOGLOBULIN SUPERFAMILY-RELATED"/>
    <property type="match status" value="1"/>
</dbReference>
<evidence type="ECO:0000256" key="8">
    <source>
        <dbReference type="ARBA" id="ARBA00023157"/>
    </source>
</evidence>
<proteinExistence type="inferred from homology"/>
<evidence type="ECO:0000256" key="3">
    <source>
        <dbReference type="ARBA" id="ARBA00022622"/>
    </source>
</evidence>
<dbReference type="InterPro" id="IPR036179">
    <property type="entry name" value="Ig-like_dom_sf"/>
</dbReference>
<evidence type="ECO:0000313" key="15">
    <source>
        <dbReference type="Proteomes" id="UP001190640"/>
    </source>
</evidence>
<keyword evidence="6" id="KW-0130">Cell adhesion</keyword>
<dbReference type="InterPro" id="IPR003598">
    <property type="entry name" value="Ig_sub2"/>
</dbReference>
<evidence type="ECO:0000256" key="6">
    <source>
        <dbReference type="ARBA" id="ARBA00022889"/>
    </source>
</evidence>
<keyword evidence="2" id="KW-1003">Cell membrane</keyword>
<dbReference type="RefSeq" id="XP_054853719.1">
    <property type="nucleotide sequence ID" value="XM_054997744.1"/>
</dbReference>
<evidence type="ECO:0000256" key="10">
    <source>
        <dbReference type="ARBA" id="ARBA00023288"/>
    </source>
</evidence>
<dbReference type="Pfam" id="PF00047">
    <property type="entry name" value="ig"/>
    <property type="match status" value="1"/>
</dbReference>
<dbReference type="PANTHER" id="PTHR42757:SF9">
    <property type="entry name" value="NEUROTRIMIN"/>
    <property type="match status" value="1"/>
</dbReference>
<dbReference type="InterPro" id="IPR013783">
    <property type="entry name" value="Ig-like_fold"/>
</dbReference>
<dbReference type="GO" id="GO:0098552">
    <property type="term" value="C:side of membrane"/>
    <property type="evidence" value="ECO:0007669"/>
    <property type="project" value="UniProtKB-KW"/>
</dbReference>
<feature type="domain" description="Ig-like" evidence="14">
    <location>
        <begin position="69"/>
        <end position="157"/>
    </location>
</feature>
<evidence type="ECO:0000256" key="1">
    <source>
        <dbReference type="ARBA" id="ARBA00004609"/>
    </source>
</evidence>
<evidence type="ECO:0000313" key="16">
    <source>
        <dbReference type="RefSeq" id="XP_054853719.1"/>
    </source>
</evidence>
<feature type="region of interest" description="Disordered" evidence="13">
    <location>
        <begin position="349"/>
        <end position="419"/>
    </location>
</feature>
<dbReference type="SUPFAM" id="SSF48726">
    <property type="entry name" value="Immunoglobulin"/>
    <property type="match status" value="3"/>
</dbReference>
<dbReference type="FunFam" id="2.60.40.10:FF:000113">
    <property type="entry name" value="Opioid-binding protein/cell adhesion molecule"/>
    <property type="match status" value="1"/>
</dbReference>
<dbReference type="SMART" id="SM00409">
    <property type="entry name" value="IG"/>
    <property type="match status" value="3"/>
</dbReference>
<dbReference type="PROSITE" id="PS50835">
    <property type="entry name" value="IG_LIKE"/>
    <property type="match status" value="3"/>
</dbReference>
<feature type="domain" description="Ig-like" evidence="14">
    <location>
        <begin position="166"/>
        <end position="248"/>
    </location>
</feature>
<dbReference type="InterPro" id="IPR013098">
    <property type="entry name" value="Ig_I-set"/>
</dbReference>
<dbReference type="AlphaFoldDB" id="A0AA97KF12"/>
<reference evidence="16" key="1">
    <citation type="submission" date="2025-08" db="UniProtKB">
        <authorList>
            <consortium name="RefSeq"/>
        </authorList>
    </citation>
    <scope>IDENTIFICATION</scope>
    <source>
        <tissue evidence="16">Blood</tissue>
    </source>
</reference>
<dbReference type="InterPro" id="IPR003599">
    <property type="entry name" value="Ig_sub"/>
</dbReference>
<keyword evidence="8" id="KW-1015">Disulfide bond</keyword>
<dbReference type="KEGG" id="emc:129342146"/>
<dbReference type="SMART" id="SM00408">
    <property type="entry name" value="IGc2"/>
    <property type="match status" value="3"/>
</dbReference>
<evidence type="ECO:0000256" key="13">
    <source>
        <dbReference type="SAM" id="MobiDB-lite"/>
    </source>
</evidence>
<keyword evidence="4" id="KW-0732">Signal</keyword>
<dbReference type="FunFam" id="2.60.40.10:FF:000013">
    <property type="entry name" value="cell adhesion molecule 1 isoform X1"/>
    <property type="match status" value="1"/>
</dbReference>
<keyword evidence="15" id="KW-1185">Reference proteome</keyword>
<keyword evidence="5" id="KW-0677">Repeat</keyword>
<keyword evidence="10" id="KW-0449">Lipoprotein</keyword>
<dbReference type="Proteomes" id="UP001190640">
    <property type="component" value="Chromosome 14"/>
</dbReference>
<protein>
    <submittedName>
        <fullName evidence="16">Protein CEPU-1-like isoform X1</fullName>
    </submittedName>
</protein>
<evidence type="ECO:0000256" key="11">
    <source>
        <dbReference type="ARBA" id="ARBA00023319"/>
    </source>
</evidence>
<keyword evidence="7" id="KW-0472">Membrane</keyword>
<accession>A0AA97KF12</accession>
<organism evidence="15 16">
    <name type="scientific">Eublepharis macularius</name>
    <name type="common">Leopard gecko</name>
    <name type="synonym">Cyrtodactylus macularius</name>
    <dbReference type="NCBI Taxonomy" id="481883"/>
    <lineage>
        <taxon>Eukaryota</taxon>
        <taxon>Metazoa</taxon>
        <taxon>Chordata</taxon>
        <taxon>Craniata</taxon>
        <taxon>Vertebrata</taxon>
        <taxon>Euteleostomi</taxon>
        <taxon>Lepidosauria</taxon>
        <taxon>Squamata</taxon>
        <taxon>Bifurcata</taxon>
        <taxon>Gekkota</taxon>
        <taxon>Eublepharidae</taxon>
        <taxon>Eublepharinae</taxon>
        <taxon>Eublepharis</taxon>
    </lineage>
</organism>
<dbReference type="FunFam" id="2.60.40.10:FF:000305">
    <property type="entry name" value="neurotrimin isoform X2"/>
    <property type="match status" value="1"/>
</dbReference>
<dbReference type="Gene3D" id="2.60.40.10">
    <property type="entry name" value="Immunoglobulins"/>
    <property type="match status" value="3"/>
</dbReference>
<dbReference type="GeneID" id="129342146"/>
<feature type="domain" description="Ig-like" evidence="14">
    <location>
        <begin position="253"/>
        <end position="339"/>
    </location>
</feature>
<evidence type="ECO:0000256" key="5">
    <source>
        <dbReference type="ARBA" id="ARBA00022737"/>
    </source>
</evidence>
<name>A0AA97KF12_EUBMA</name>
<evidence type="ECO:0000259" key="14">
    <source>
        <dbReference type="PROSITE" id="PS50835"/>
    </source>
</evidence>
<evidence type="ECO:0000256" key="9">
    <source>
        <dbReference type="ARBA" id="ARBA00023180"/>
    </source>
</evidence>
<sequence length="481" mass="52185">MTGLLAKMHPSLFWALLAAMASLLLFQAIFLSRFLPLLIQAASADRTGSAGAVQLEAGVPVRSGDATFPKAMDNVTVRQGESAILRCLVDNRVTRVAWLNRSSILFAGNDKWCLDSRVEIVTNTQTQYVIQIKDVNVYDEGPYTCSVQTDNHPKTLRVYLIVQVPPQIVEISSDISINEGGNISLTCIATGRPDPMITWRHISPKAVGFLSEDEYLEITSITREQSGAYECSASNDVAPPIVQRVNVTVNYAPYISGAKSTGVPVGQKGILQCEASAVPSAQFLWYKDDKRLTEGQKGLKVENKAFFSRLTFFNVSEQDYGNYTCVAFNQLGNTNASIILYGEEQRGEEMISVTSGEEEEQDPGAGAVSAPPLSPTGWAGEAPRRPESATTEEPDSSGSTSVAPREAEREAEMEEQETVPVTVRGQVAVEACLRILHRTEAAVTRLAGDISVIGQTIQEMRREMETLLGQGGEGPGDISLS</sequence>
<evidence type="ECO:0000256" key="4">
    <source>
        <dbReference type="ARBA" id="ARBA00022729"/>
    </source>
</evidence>
<dbReference type="Pfam" id="PF07679">
    <property type="entry name" value="I-set"/>
    <property type="match status" value="1"/>
</dbReference>
<comment type="subcellular location">
    <subcellularLocation>
        <location evidence="1">Cell membrane</location>
        <topology evidence="1">Lipid-anchor</topology>
        <topology evidence="1">GPI-anchor</topology>
    </subcellularLocation>
</comment>
<keyword evidence="11" id="KW-0393">Immunoglobulin domain</keyword>
<keyword evidence="3" id="KW-0336">GPI-anchor</keyword>
<keyword evidence="9" id="KW-0325">Glycoprotein</keyword>
<dbReference type="Pfam" id="PF13927">
    <property type="entry name" value="Ig_3"/>
    <property type="match status" value="1"/>
</dbReference>
<dbReference type="GO" id="GO:0005886">
    <property type="term" value="C:plasma membrane"/>
    <property type="evidence" value="ECO:0007669"/>
    <property type="project" value="UniProtKB-SubCell"/>
</dbReference>
<dbReference type="InterPro" id="IPR050876">
    <property type="entry name" value="IgLON_domain"/>
</dbReference>
<dbReference type="InterPro" id="IPR013151">
    <property type="entry name" value="Immunoglobulin_dom"/>
</dbReference>
<gene>
    <name evidence="16" type="primary">LOC129342146</name>
</gene>
<evidence type="ECO:0000256" key="12">
    <source>
        <dbReference type="ARBA" id="ARBA00037995"/>
    </source>
</evidence>
<dbReference type="InterPro" id="IPR007110">
    <property type="entry name" value="Ig-like_dom"/>
</dbReference>
<comment type="similarity">
    <text evidence="12">Belongs to the immunoglobulin superfamily. IgLON family.</text>
</comment>
<evidence type="ECO:0000256" key="2">
    <source>
        <dbReference type="ARBA" id="ARBA00022475"/>
    </source>
</evidence>
<dbReference type="GO" id="GO:0007155">
    <property type="term" value="P:cell adhesion"/>
    <property type="evidence" value="ECO:0007669"/>
    <property type="project" value="UniProtKB-KW"/>
</dbReference>
<evidence type="ECO:0000256" key="7">
    <source>
        <dbReference type="ARBA" id="ARBA00023136"/>
    </source>
</evidence>